<gene>
    <name evidence="1" type="primary">NCL1_49595</name>
    <name evidence="1" type="ORF">TNCV_5067641</name>
</gene>
<sequence>MCEELKTPNPFRYNHLNEFKRAAVKLTNVDRSVAIKRLRSTALNNRRAASPLMWLVKGEERWEAPDHPQGVLPQNWGGTEKNRSVTCMVLKAKGNDRRKKLALRQDEFRAP</sequence>
<protein>
    <submittedName>
        <fullName evidence="1">Uncharacterized protein</fullName>
    </submittedName>
</protein>
<evidence type="ECO:0000313" key="2">
    <source>
        <dbReference type="Proteomes" id="UP000887159"/>
    </source>
</evidence>
<evidence type="ECO:0000313" key="1">
    <source>
        <dbReference type="EMBL" id="GFX90377.1"/>
    </source>
</evidence>
<comment type="caution">
    <text evidence="1">The sequence shown here is derived from an EMBL/GenBank/DDBJ whole genome shotgun (WGS) entry which is preliminary data.</text>
</comment>
<reference evidence="1" key="1">
    <citation type="submission" date="2020-08" db="EMBL/GenBank/DDBJ databases">
        <title>Multicomponent nature underlies the extraordinary mechanical properties of spider dragline silk.</title>
        <authorList>
            <person name="Kono N."/>
            <person name="Nakamura H."/>
            <person name="Mori M."/>
            <person name="Yoshida Y."/>
            <person name="Ohtoshi R."/>
            <person name="Malay A.D."/>
            <person name="Moran D.A.P."/>
            <person name="Tomita M."/>
            <person name="Numata K."/>
            <person name="Arakawa K."/>
        </authorList>
    </citation>
    <scope>NUCLEOTIDE SEQUENCE</scope>
</reference>
<name>A0A8X6V049_TRICX</name>
<accession>A0A8X6V049</accession>
<proteinExistence type="predicted"/>
<dbReference type="AlphaFoldDB" id="A0A8X6V049"/>
<dbReference type="EMBL" id="BMAU01021098">
    <property type="protein sequence ID" value="GFX90377.1"/>
    <property type="molecule type" value="Genomic_DNA"/>
</dbReference>
<organism evidence="1 2">
    <name type="scientific">Trichonephila clavipes</name>
    <name type="common">Golden silk orbweaver</name>
    <name type="synonym">Nephila clavipes</name>
    <dbReference type="NCBI Taxonomy" id="2585209"/>
    <lineage>
        <taxon>Eukaryota</taxon>
        <taxon>Metazoa</taxon>
        <taxon>Ecdysozoa</taxon>
        <taxon>Arthropoda</taxon>
        <taxon>Chelicerata</taxon>
        <taxon>Arachnida</taxon>
        <taxon>Araneae</taxon>
        <taxon>Araneomorphae</taxon>
        <taxon>Entelegynae</taxon>
        <taxon>Araneoidea</taxon>
        <taxon>Nephilidae</taxon>
        <taxon>Trichonephila</taxon>
    </lineage>
</organism>
<keyword evidence="2" id="KW-1185">Reference proteome</keyword>
<dbReference type="Proteomes" id="UP000887159">
    <property type="component" value="Unassembled WGS sequence"/>
</dbReference>